<dbReference type="PANTHER" id="PTHR16181">
    <property type="entry name" value="PROTEIN FAM83A-RELATED"/>
    <property type="match status" value="1"/>
</dbReference>
<feature type="compositionally biased region" description="Basic residues" evidence="2">
    <location>
        <begin position="521"/>
        <end position="533"/>
    </location>
</feature>
<feature type="compositionally biased region" description="Polar residues" evidence="2">
    <location>
        <begin position="502"/>
        <end position="513"/>
    </location>
</feature>
<feature type="region of interest" description="Disordered" evidence="2">
    <location>
        <begin position="74"/>
        <end position="104"/>
    </location>
</feature>
<protein>
    <submittedName>
        <fullName evidence="5">Protein FAM83F</fullName>
    </submittedName>
</protein>
<evidence type="ECO:0000313" key="4">
    <source>
        <dbReference type="Proteomes" id="UP000515145"/>
    </source>
</evidence>
<evidence type="ECO:0000259" key="3">
    <source>
        <dbReference type="Pfam" id="PF07894"/>
    </source>
</evidence>
<feature type="compositionally biased region" description="Polar residues" evidence="2">
    <location>
        <begin position="456"/>
        <end position="474"/>
    </location>
</feature>
<dbReference type="GeneID" id="114439856"/>
<reference evidence="5" key="1">
    <citation type="submission" date="2025-08" db="UniProtKB">
        <authorList>
            <consortium name="RefSeq"/>
        </authorList>
    </citation>
    <scope>IDENTIFICATION</scope>
</reference>
<comment type="similarity">
    <text evidence="1">Belongs to the FAM83 family.</text>
</comment>
<dbReference type="Proteomes" id="UP000515145">
    <property type="component" value="Chromosome 8"/>
</dbReference>
<evidence type="ECO:0000256" key="2">
    <source>
        <dbReference type="SAM" id="MobiDB-lite"/>
    </source>
</evidence>
<dbReference type="FunCoup" id="A0A6P7IQM7">
    <property type="interactions" value="1139"/>
</dbReference>
<proteinExistence type="inferred from homology"/>
<feature type="region of interest" description="Disordered" evidence="2">
    <location>
        <begin position="1"/>
        <end position="22"/>
    </location>
</feature>
<dbReference type="OrthoDB" id="6103632at2759"/>
<evidence type="ECO:0000256" key="1">
    <source>
        <dbReference type="ARBA" id="ARBA00006937"/>
    </source>
</evidence>
<dbReference type="AlphaFoldDB" id="A0A6P7IQM7"/>
<organism evidence="4 5">
    <name type="scientific">Parambassis ranga</name>
    <name type="common">Indian glassy fish</name>
    <dbReference type="NCBI Taxonomy" id="210632"/>
    <lineage>
        <taxon>Eukaryota</taxon>
        <taxon>Metazoa</taxon>
        <taxon>Chordata</taxon>
        <taxon>Craniata</taxon>
        <taxon>Vertebrata</taxon>
        <taxon>Euteleostomi</taxon>
        <taxon>Actinopterygii</taxon>
        <taxon>Neopterygii</taxon>
        <taxon>Teleostei</taxon>
        <taxon>Neoteleostei</taxon>
        <taxon>Acanthomorphata</taxon>
        <taxon>Ovalentaria</taxon>
        <taxon>Ambassidae</taxon>
        <taxon>Parambassis</taxon>
    </lineage>
</organism>
<dbReference type="InterPro" id="IPR012461">
    <property type="entry name" value="SACK1"/>
</dbReference>
<feature type="compositionally biased region" description="Polar residues" evidence="2">
    <location>
        <begin position="371"/>
        <end position="384"/>
    </location>
</feature>
<name>A0A6P7IQM7_9TELE</name>
<dbReference type="CTD" id="566780"/>
<dbReference type="InParanoid" id="A0A6P7IQM7"/>
<dbReference type="RefSeq" id="XP_028267848.1">
    <property type="nucleotide sequence ID" value="XM_028412047.1"/>
</dbReference>
<feature type="compositionally biased region" description="Basic and acidic residues" evidence="2">
    <location>
        <begin position="10"/>
        <end position="22"/>
    </location>
</feature>
<dbReference type="SUPFAM" id="SSF56024">
    <property type="entry name" value="Phospholipase D/nuclease"/>
    <property type="match status" value="1"/>
</dbReference>
<dbReference type="PANTHER" id="PTHR16181:SF14">
    <property type="entry name" value="FAMILY WITH SEQUENCE SIMILARITY 83 MEMBER FA"/>
    <property type="match status" value="1"/>
</dbReference>
<feature type="compositionally biased region" description="Acidic residues" evidence="2">
    <location>
        <begin position="74"/>
        <end position="83"/>
    </location>
</feature>
<dbReference type="GO" id="GO:0007165">
    <property type="term" value="P:signal transduction"/>
    <property type="evidence" value="ECO:0007669"/>
    <property type="project" value="TreeGrafter"/>
</dbReference>
<feature type="domain" description="Scaffolding anchor of CK1" evidence="3">
    <location>
        <begin position="15"/>
        <end position="291"/>
    </location>
</feature>
<feature type="compositionally biased region" description="Polar residues" evidence="2">
    <location>
        <begin position="94"/>
        <end position="104"/>
    </location>
</feature>
<dbReference type="GO" id="GO:0019901">
    <property type="term" value="F:protein kinase binding"/>
    <property type="evidence" value="ECO:0007669"/>
    <property type="project" value="TreeGrafter"/>
</dbReference>
<dbReference type="InterPro" id="IPR050944">
    <property type="entry name" value="FAM83"/>
</dbReference>
<sequence>MAESQLVCMDDEHVNEKVPESRPEFYYSEEQRAALEQLLRSGDGSFKMRLKEDNIKDFLSAREVKLIRKTFQEYDTDSDSESGEQEKSKGSSSADSGVHSTYWPQMSDTEVPSLDIGWPGSSGVYKGVTRVSVYTHPPKEPGPHIKEVVRRLIQESHKAVAIVMDLLTDLQILQDLLDASSRRGVAVYIVLEARGVPHFLDMCSRLQINAVHLRNLRVRMVRGAGLALSFGKLPGSLCSKYMLVDGEKVMFGSYSFTWSSSRMDRNTITVMSGHIVDFFDNDFRELYAVSEQVDLYREFNITKPPLPTPIRKPKVEQIQPLPVSMSRFQVSVGESKQIDLKVPAHKYHNPKYSLVFGNSLGLTGSLQDLSTQRDQQDGGLTQRNGFLHTRRDSKEKVEHASPQSPGSPAEEEDEDGKVSQKKNHAPGSKKQRSSFRHFLKGKGANQSTETIEEGVVTSQSPSPTSKVPETNGSAGNELEDSFEVIDKPGPLKSKTRKPSKLIQRSMSLQTINTGDEDGYKSRRRHQKKNCIQS</sequence>
<accession>A0A6P7IQM7</accession>
<gene>
    <name evidence="5" type="primary">fam83fa</name>
</gene>
<feature type="compositionally biased region" description="Basic and acidic residues" evidence="2">
    <location>
        <begin position="389"/>
        <end position="399"/>
    </location>
</feature>
<dbReference type="Pfam" id="PF07894">
    <property type="entry name" value="SACK1"/>
    <property type="match status" value="1"/>
</dbReference>
<keyword evidence="4" id="KW-1185">Reference proteome</keyword>
<feature type="region of interest" description="Disordered" evidence="2">
    <location>
        <begin position="371"/>
        <end position="533"/>
    </location>
</feature>
<feature type="compositionally biased region" description="Basic residues" evidence="2">
    <location>
        <begin position="419"/>
        <end position="440"/>
    </location>
</feature>
<dbReference type="Gene3D" id="3.30.870.10">
    <property type="entry name" value="Endonuclease Chain A"/>
    <property type="match status" value="1"/>
</dbReference>
<evidence type="ECO:0000313" key="5">
    <source>
        <dbReference type="RefSeq" id="XP_028267848.1"/>
    </source>
</evidence>